<dbReference type="AlphaFoldDB" id="A0A7K1L2X6"/>
<dbReference type="GO" id="GO:0016705">
    <property type="term" value="F:oxidoreductase activity, acting on paired donors, with incorporation or reduction of molecular oxygen"/>
    <property type="evidence" value="ECO:0007669"/>
    <property type="project" value="UniProtKB-ARBA"/>
</dbReference>
<dbReference type="PROSITE" id="PS51296">
    <property type="entry name" value="RIESKE"/>
    <property type="match status" value="1"/>
</dbReference>
<name>A0A7K1L2X6_9ACTN</name>
<gene>
    <name evidence="6" type="ORF">GNZ18_18735</name>
</gene>
<evidence type="ECO:0000313" key="6">
    <source>
        <dbReference type="EMBL" id="MUN38625.1"/>
    </source>
</evidence>
<feature type="domain" description="Rieske" evidence="5">
    <location>
        <begin position="2"/>
        <end position="97"/>
    </location>
</feature>
<dbReference type="EMBL" id="WOFH01000006">
    <property type="protein sequence ID" value="MUN38625.1"/>
    <property type="molecule type" value="Genomic_DNA"/>
</dbReference>
<dbReference type="GO" id="GO:0051537">
    <property type="term" value="F:2 iron, 2 sulfur cluster binding"/>
    <property type="evidence" value="ECO:0007669"/>
    <property type="project" value="UniProtKB-KW"/>
</dbReference>
<dbReference type="GO" id="GO:0004497">
    <property type="term" value="F:monooxygenase activity"/>
    <property type="evidence" value="ECO:0007669"/>
    <property type="project" value="UniProtKB-ARBA"/>
</dbReference>
<dbReference type="SUPFAM" id="SSF50022">
    <property type="entry name" value="ISP domain"/>
    <property type="match status" value="1"/>
</dbReference>
<evidence type="ECO:0000256" key="2">
    <source>
        <dbReference type="ARBA" id="ARBA00022723"/>
    </source>
</evidence>
<evidence type="ECO:0000259" key="5">
    <source>
        <dbReference type="PROSITE" id="PS51296"/>
    </source>
</evidence>
<evidence type="ECO:0000256" key="1">
    <source>
        <dbReference type="ARBA" id="ARBA00022714"/>
    </source>
</evidence>
<proteinExistence type="predicted"/>
<evidence type="ECO:0000313" key="7">
    <source>
        <dbReference type="Proteomes" id="UP000432015"/>
    </source>
</evidence>
<sequence>MRVEGLRGRLAEEGVVRLDTARGPYVARLAGGRPVVHGALCPHRGGPLEDAYLVEGMLICSWHRSTFRAGDGRAVYGPACADLDVVPARFDGDDLVVEWPEGPSGA</sequence>
<dbReference type="RefSeq" id="WP_156217792.1">
    <property type="nucleotide sequence ID" value="NZ_WOFH01000006.1"/>
</dbReference>
<dbReference type="Proteomes" id="UP000432015">
    <property type="component" value="Unassembled WGS sequence"/>
</dbReference>
<keyword evidence="4" id="KW-0411">Iron-sulfur</keyword>
<reference evidence="6 7" key="1">
    <citation type="submission" date="2019-11" db="EMBL/GenBank/DDBJ databases">
        <authorList>
            <person name="Cao P."/>
        </authorList>
    </citation>
    <scope>NUCLEOTIDE SEQUENCE [LARGE SCALE GENOMIC DNA]</scope>
    <source>
        <strain evidence="6 7">NEAU-AAG5</strain>
    </source>
</reference>
<dbReference type="InterPro" id="IPR017941">
    <property type="entry name" value="Rieske_2Fe-2S"/>
</dbReference>
<dbReference type="GO" id="GO:0046872">
    <property type="term" value="F:metal ion binding"/>
    <property type="evidence" value="ECO:0007669"/>
    <property type="project" value="UniProtKB-KW"/>
</dbReference>
<dbReference type="CDD" id="cd03467">
    <property type="entry name" value="Rieske"/>
    <property type="match status" value="1"/>
</dbReference>
<keyword evidence="7" id="KW-1185">Reference proteome</keyword>
<dbReference type="InterPro" id="IPR036922">
    <property type="entry name" value="Rieske_2Fe-2S_sf"/>
</dbReference>
<organism evidence="6 7">
    <name type="scientific">Actinomadura litoris</name>
    <dbReference type="NCBI Taxonomy" id="2678616"/>
    <lineage>
        <taxon>Bacteria</taxon>
        <taxon>Bacillati</taxon>
        <taxon>Actinomycetota</taxon>
        <taxon>Actinomycetes</taxon>
        <taxon>Streptosporangiales</taxon>
        <taxon>Thermomonosporaceae</taxon>
        <taxon>Actinomadura</taxon>
    </lineage>
</organism>
<dbReference type="Pfam" id="PF00355">
    <property type="entry name" value="Rieske"/>
    <property type="match status" value="1"/>
</dbReference>
<keyword evidence="3" id="KW-0408">Iron</keyword>
<accession>A0A7K1L2X6</accession>
<dbReference type="Gene3D" id="2.102.10.10">
    <property type="entry name" value="Rieske [2Fe-2S] iron-sulphur domain"/>
    <property type="match status" value="1"/>
</dbReference>
<protein>
    <submittedName>
        <fullName evidence="6">Rieske 2Fe-2S domain-containing protein</fullName>
    </submittedName>
</protein>
<evidence type="ECO:0000256" key="4">
    <source>
        <dbReference type="ARBA" id="ARBA00023014"/>
    </source>
</evidence>
<keyword evidence="2" id="KW-0479">Metal-binding</keyword>
<keyword evidence="1" id="KW-0001">2Fe-2S</keyword>
<evidence type="ECO:0000256" key="3">
    <source>
        <dbReference type="ARBA" id="ARBA00023004"/>
    </source>
</evidence>
<comment type="caution">
    <text evidence="6">The sequence shown here is derived from an EMBL/GenBank/DDBJ whole genome shotgun (WGS) entry which is preliminary data.</text>
</comment>